<evidence type="ECO:0000313" key="2">
    <source>
        <dbReference type="Proteomes" id="UP001642540"/>
    </source>
</evidence>
<dbReference type="SUPFAM" id="SSF56112">
    <property type="entry name" value="Protein kinase-like (PK-like)"/>
    <property type="match status" value="1"/>
</dbReference>
<protein>
    <recommendedName>
        <fullName evidence="3">CHK kinase-like domain-containing protein</fullName>
    </recommendedName>
</protein>
<dbReference type="PANTHER" id="PTHR11012:SF30">
    <property type="entry name" value="PROTEIN KINASE-LIKE DOMAIN-CONTAINING"/>
    <property type="match status" value="1"/>
</dbReference>
<dbReference type="InterPro" id="IPR011009">
    <property type="entry name" value="Kinase-like_dom_sf"/>
</dbReference>
<proteinExistence type="predicted"/>
<gene>
    <name evidence="1" type="ORF">ODALV1_LOCUS17505</name>
</gene>
<comment type="caution">
    <text evidence="1">The sequence shown here is derived from an EMBL/GenBank/DDBJ whole genome shotgun (WGS) entry which is preliminary data.</text>
</comment>
<evidence type="ECO:0008006" key="3">
    <source>
        <dbReference type="Google" id="ProtNLM"/>
    </source>
</evidence>
<keyword evidence="2" id="KW-1185">Reference proteome</keyword>
<dbReference type="Proteomes" id="UP001642540">
    <property type="component" value="Unassembled WGS sequence"/>
</dbReference>
<sequence length="361" mass="41473">MSSSSTQKLDAVQTQNEVTLKYKEIIKANGIHDEVSDPDVIVKDSGLQGAGMASQQLYVTVKFTDLNNNPLNLFVKAHTDNPHHSELIDEFKAFEKESIFFTEYIPTTEKFCKSKEQDGLLDFYPKCYYSDEIMMVFENLVLDKGYTLLKAEEKQDMEAVMWFAITNLAKDHAISYTFMKELGGPGSFFTQFKTLGLEAYTLPICRKAFESMIGDSIKLNIQILELTRHNSLGLDLGYYLFTSVKPNVRRNYLKDILETYLKTLQAIAEKLGHPIDLSYEELLLIVRKKIDLGFWSSMGFTNEAITTANKEINMNELGDLENFAIECNKWIQKWINENPQKVKETDEEIVKLMDEYNELSI</sequence>
<reference evidence="1 2" key="1">
    <citation type="submission" date="2024-08" db="EMBL/GenBank/DDBJ databases">
        <authorList>
            <person name="Cucini C."/>
            <person name="Frati F."/>
        </authorList>
    </citation>
    <scope>NUCLEOTIDE SEQUENCE [LARGE SCALE GENOMIC DNA]</scope>
</reference>
<accession>A0ABP1R2R4</accession>
<dbReference type="PANTHER" id="PTHR11012">
    <property type="entry name" value="PROTEIN KINASE-LIKE DOMAIN-CONTAINING"/>
    <property type="match status" value="1"/>
</dbReference>
<name>A0ABP1R2R4_9HEXA</name>
<dbReference type="InterPro" id="IPR004119">
    <property type="entry name" value="EcKL"/>
</dbReference>
<organism evidence="1 2">
    <name type="scientific">Orchesella dallaii</name>
    <dbReference type="NCBI Taxonomy" id="48710"/>
    <lineage>
        <taxon>Eukaryota</taxon>
        <taxon>Metazoa</taxon>
        <taxon>Ecdysozoa</taxon>
        <taxon>Arthropoda</taxon>
        <taxon>Hexapoda</taxon>
        <taxon>Collembola</taxon>
        <taxon>Entomobryomorpha</taxon>
        <taxon>Entomobryoidea</taxon>
        <taxon>Orchesellidae</taxon>
        <taxon>Orchesellinae</taxon>
        <taxon>Orchesella</taxon>
    </lineage>
</organism>
<evidence type="ECO:0000313" key="1">
    <source>
        <dbReference type="EMBL" id="CAL8117040.1"/>
    </source>
</evidence>
<dbReference type="EMBL" id="CAXLJM020000053">
    <property type="protein sequence ID" value="CAL8117040.1"/>
    <property type="molecule type" value="Genomic_DNA"/>
</dbReference>
<dbReference type="Pfam" id="PF02958">
    <property type="entry name" value="EcKL"/>
    <property type="match status" value="2"/>
</dbReference>